<feature type="modified residue" description="Phosphohistidine" evidence="2">
    <location>
        <position position="61"/>
    </location>
</feature>
<feature type="domain" description="HPt" evidence="3">
    <location>
        <begin position="15"/>
        <end position="118"/>
    </location>
</feature>
<dbReference type="OrthoDB" id="9780948at2"/>
<name>A0A318J9S7_9BURK</name>
<comment type="caution">
    <text evidence="5">The sequence shown here is derived from an EMBL/GenBank/DDBJ whole genome shotgun (WGS) entry which is preliminary data.</text>
</comment>
<evidence type="ECO:0000256" key="2">
    <source>
        <dbReference type="PROSITE-ProRule" id="PRU00110"/>
    </source>
</evidence>
<protein>
    <submittedName>
        <fullName evidence="5">Putative nucleotidyltransferase with HDIG domain</fullName>
    </submittedName>
</protein>
<gene>
    <name evidence="5" type="ORF">DFR42_104278</name>
</gene>
<dbReference type="Pfam" id="PF01627">
    <property type="entry name" value="Hpt"/>
    <property type="match status" value="1"/>
</dbReference>
<keyword evidence="6" id="KW-1185">Reference proteome</keyword>
<dbReference type="AlphaFoldDB" id="A0A318J9S7"/>
<dbReference type="SUPFAM" id="SSF109604">
    <property type="entry name" value="HD-domain/PDEase-like"/>
    <property type="match status" value="1"/>
</dbReference>
<dbReference type="GO" id="GO:0000160">
    <property type="term" value="P:phosphorelay signal transduction system"/>
    <property type="evidence" value="ECO:0007669"/>
    <property type="project" value="UniProtKB-KW"/>
</dbReference>
<proteinExistence type="predicted"/>
<accession>A0A318J9S7</accession>
<dbReference type="RefSeq" id="WP_110255810.1">
    <property type="nucleotide sequence ID" value="NZ_QJKB01000004.1"/>
</dbReference>
<dbReference type="PANTHER" id="PTHR43155">
    <property type="entry name" value="CYCLIC DI-GMP PHOSPHODIESTERASE PA4108-RELATED"/>
    <property type="match status" value="1"/>
</dbReference>
<dbReference type="GO" id="GO:0008081">
    <property type="term" value="F:phosphoric diester hydrolase activity"/>
    <property type="evidence" value="ECO:0007669"/>
    <property type="project" value="UniProtKB-ARBA"/>
</dbReference>
<evidence type="ECO:0000313" key="6">
    <source>
        <dbReference type="Proteomes" id="UP000247792"/>
    </source>
</evidence>
<dbReference type="Pfam" id="PF13487">
    <property type="entry name" value="HD_5"/>
    <property type="match status" value="1"/>
</dbReference>
<keyword evidence="2" id="KW-0597">Phosphoprotein</keyword>
<evidence type="ECO:0000313" key="5">
    <source>
        <dbReference type="EMBL" id="PXX43277.1"/>
    </source>
</evidence>
<dbReference type="PROSITE" id="PS51832">
    <property type="entry name" value="HD_GYP"/>
    <property type="match status" value="1"/>
</dbReference>
<dbReference type="Gene3D" id="1.10.3210.10">
    <property type="entry name" value="Hypothetical protein af1432"/>
    <property type="match status" value="1"/>
</dbReference>
<reference evidence="5 6" key="1">
    <citation type="submission" date="2018-05" db="EMBL/GenBank/DDBJ databases">
        <title>Genomic Encyclopedia of Type Strains, Phase IV (KMG-IV): sequencing the most valuable type-strain genomes for metagenomic binning, comparative biology and taxonomic classification.</title>
        <authorList>
            <person name="Goeker M."/>
        </authorList>
    </citation>
    <scope>NUCLEOTIDE SEQUENCE [LARGE SCALE GENOMIC DNA]</scope>
    <source>
        <strain evidence="5 6">DSM 19792</strain>
    </source>
</reference>
<dbReference type="CDD" id="cd00077">
    <property type="entry name" value="HDc"/>
    <property type="match status" value="1"/>
</dbReference>
<keyword evidence="5" id="KW-0808">Transferase</keyword>
<evidence type="ECO:0000256" key="1">
    <source>
        <dbReference type="ARBA" id="ARBA00023012"/>
    </source>
</evidence>
<dbReference type="GO" id="GO:0004672">
    <property type="term" value="F:protein kinase activity"/>
    <property type="evidence" value="ECO:0007669"/>
    <property type="project" value="UniProtKB-ARBA"/>
</dbReference>
<evidence type="ECO:0000259" key="4">
    <source>
        <dbReference type="PROSITE" id="PS51832"/>
    </source>
</evidence>
<dbReference type="EMBL" id="QJKB01000004">
    <property type="protein sequence ID" value="PXX43277.1"/>
    <property type="molecule type" value="Genomic_DNA"/>
</dbReference>
<dbReference type="InterPro" id="IPR037522">
    <property type="entry name" value="HD_GYP_dom"/>
</dbReference>
<feature type="domain" description="HD-GYP" evidence="4">
    <location>
        <begin position="172"/>
        <end position="368"/>
    </location>
</feature>
<dbReference type="PANTHER" id="PTHR43155:SF2">
    <property type="entry name" value="CYCLIC DI-GMP PHOSPHODIESTERASE PA4108"/>
    <property type="match status" value="1"/>
</dbReference>
<dbReference type="SMART" id="SM00073">
    <property type="entry name" value="HPT"/>
    <property type="match status" value="1"/>
</dbReference>
<dbReference type="InterPro" id="IPR003607">
    <property type="entry name" value="HD/PDEase_dom"/>
</dbReference>
<sequence length="368" mass="41534">MNTANSVDSFTCPEFLAMERTIIDDFVDCTREACEEAEACVKELDNDGGAAYVHRLFRAMHSLKGNCQMVGLTPFVELLHRVEEIVARVRAEQDPYFRELGEFLLLAIDEVEDLLNHLIAHGSTSDVRRKKLYELCDTLQKSSSRGFQPQQFKDAIALLDGKVSSKETVSKAPRVMLELQDDMLMMRKFAQQIDNLSIYRKNRSEQAAQLTASLNEALGNPVDARQLQAASLMHDVGMSFIPHSIFNKEGGLSREELKIVQEHVVTGAQMLLRFGGWDEAARIVLDHHERYDGYGYPNGLTGKNIHPGARMLAIVDTFCSITNERSDRSYKRSLLSAISEINANIESQFDPQMVEMFNDVVRKLIAKQ</sequence>
<dbReference type="InterPro" id="IPR036641">
    <property type="entry name" value="HPT_dom_sf"/>
</dbReference>
<dbReference type="CDD" id="cd00088">
    <property type="entry name" value="HPT"/>
    <property type="match status" value="1"/>
</dbReference>
<dbReference type="Gene3D" id="1.20.120.160">
    <property type="entry name" value="HPT domain"/>
    <property type="match status" value="1"/>
</dbReference>
<dbReference type="SUPFAM" id="SSF47226">
    <property type="entry name" value="Histidine-containing phosphotransfer domain, HPT domain"/>
    <property type="match status" value="1"/>
</dbReference>
<dbReference type="Proteomes" id="UP000247792">
    <property type="component" value="Unassembled WGS sequence"/>
</dbReference>
<dbReference type="PROSITE" id="PS50894">
    <property type="entry name" value="HPT"/>
    <property type="match status" value="1"/>
</dbReference>
<keyword evidence="1" id="KW-0902">Two-component regulatory system</keyword>
<dbReference type="InterPro" id="IPR008207">
    <property type="entry name" value="Sig_transdc_His_kin_Hpt_dom"/>
</dbReference>
<evidence type="ECO:0000259" key="3">
    <source>
        <dbReference type="PROSITE" id="PS50894"/>
    </source>
</evidence>
<organism evidence="5 6">
    <name type="scientific">Undibacterium pigrum</name>
    <dbReference type="NCBI Taxonomy" id="401470"/>
    <lineage>
        <taxon>Bacteria</taxon>
        <taxon>Pseudomonadati</taxon>
        <taxon>Pseudomonadota</taxon>
        <taxon>Betaproteobacteria</taxon>
        <taxon>Burkholderiales</taxon>
        <taxon>Oxalobacteraceae</taxon>
        <taxon>Undibacterium</taxon>
    </lineage>
</organism>